<dbReference type="RefSeq" id="WP_111171074.1">
    <property type="nucleotide sequence ID" value="NZ_POUA01000370.1"/>
</dbReference>
<dbReference type="EMBL" id="POUA01000370">
    <property type="protein sequence ID" value="PZG29609.1"/>
    <property type="molecule type" value="Genomic_DNA"/>
</dbReference>
<evidence type="ECO:0000313" key="2">
    <source>
        <dbReference type="Proteomes" id="UP000248544"/>
    </source>
</evidence>
<sequence>MTSTFAEQRRAYLDELSARLPERGLIGRMLGGSDPMLWIWHPTTGKQTIVFATPSKNGWLFLWSPGGQEGADLPEQAADMVKELLAEDR</sequence>
<keyword evidence="2" id="KW-1185">Reference proteome</keyword>
<gene>
    <name evidence="1" type="ORF">C1I98_31815</name>
</gene>
<comment type="caution">
    <text evidence="1">The sequence shown here is derived from an EMBL/GenBank/DDBJ whole genome shotgun (WGS) entry which is preliminary data.</text>
</comment>
<organism evidence="1 2">
    <name type="scientific">Spongiactinospora gelatinilytica</name>
    <dbReference type="NCBI Taxonomy" id="2666298"/>
    <lineage>
        <taxon>Bacteria</taxon>
        <taxon>Bacillati</taxon>
        <taxon>Actinomycetota</taxon>
        <taxon>Actinomycetes</taxon>
        <taxon>Streptosporangiales</taxon>
        <taxon>Streptosporangiaceae</taxon>
        <taxon>Spongiactinospora</taxon>
    </lineage>
</organism>
<dbReference type="AlphaFoldDB" id="A0A2W2FHV8"/>
<accession>A0A2W2FHV8</accession>
<name>A0A2W2FHV8_9ACTN</name>
<evidence type="ECO:0000313" key="1">
    <source>
        <dbReference type="EMBL" id="PZG29609.1"/>
    </source>
</evidence>
<reference evidence="1 2" key="1">
    <citation type="submission" date="2018-01" db="EMBL/GenBank/DDBJ databases">
        <title>Draft genome sequence of Sphaerisporangium sp. 7K107.</title>
        <authorList>
            <person name="Sahin N."/>
            <person name="Saygin H."/>
            <person name="Ay H."/>
        </authorList>
    </citation>
    <scope>NUCLEOTIDE SEQUENCE [LARGE SCALE GENOMIC DNA]</scope>
    <source>
        <strain evidence="1 2">7K107</strain>
    </source>
</reference>
<proteinExistence type="predicted"/>
<protein>
    <submittedName>
        <fullName evidence="1">Uncharacterized protein</fullName>
    </submittedName>
</protein>
<dbReference type="Proteomes" id="UP000248544">
    <property type="component" value="Unassembled WGS sequence"/>
</dbReference>